<proteinExistence type="inferred from homology"/>
<feature type="compositionally biased region" description="Basic and acidic residues" evidence="4">
    <location>
        <begin position="127"/>
        <end position="155"/>
    </location>
</feature>
<dbReference type="Pfam" id="PF01668">
    <property type="entry name" value="SmpB"/>
    <property type="match status" value="1"/>
</dbReference>
<dbReference type="NCBIfam" id="NF003843">
    <property type="entry name" value="PRK05422.1"/>
    <property type="match status" value="1"/>
</dbReference>
<keyword evidence="2 3" id="KW-0694">RNA-binding</keyword>
<dbReference type="PROSITE" id="PS01317">
    <property type="entry name" value="SSRP"/>
    <property type="match status" value="1"/>
</dbReference>
<sequence>MSIIDNRKAFHDYFIEERFEAGMVLQGWEVKAIRAGRAQIKESYVVILDAELWLLGMHISPLASTSTHTIPDATRTRKLLLKAEEISKLIGKVEQRGYALIPLNMHFRNGRIKLEIGLGRGKKQHDKRNTERDKDWARERERIMKHDTRSKPGTD</sequence>
<comment type="similarity">
    <text evidence="3">Belongs to the SmpB family.</text>
</comment>
<accession>A0A2R4XHL8</accession>
<dbReference type="NCBIfam" id="TIGR00086">
    <property type="entry name" value="smpB"/>
    <property type="match status" value="1"/>
</dbReference>
<reference evidence="5 6" key="1">
    <citation type="submission" date="2018-04" db="EMBL/GenBank/DDBJ databases">
        <title>Bordetella sp. HZ20 isolated from seawater.</title>
        <authorList>
            <person name="Sun C."/>
        </authorList>
    </citation>
    <scope>NUCLEOTIDE SEQUENCE [LARGE SCALE GENOMIC DNA]</scope>
    <source>
        <strain evidence="5 6">HZ20</strain>
    </source>
</reference>
<dbReference type="InterPro" id="IPR000037">
    <property type="entry name" value="SsrA-bd_prot"/>
</dbReference>
<keyword evidence="6" id="KW-1185">Reference proteome</keyword>
<dbReference type="RefSeq" id="WP_108620663.1">
    <property type="nucleotide sequence ID" value="NZ_CP028901.1"/>
</dbReference>
<evidence type="ECO:0000256" key="1">
    <source>
        <dbReference type="ARBA" id="ARBA00022490"/>
    </source>
</evidence>
<dbReference type="AlphaFoldDB" id="A0A2R4XHL8"/>
<dbReference type="EMBL" id="CP028901">
    <property type="protein sequence ID" value="AWB33234.1"/>
    <property type="molecule type" value="Genomic_DNA"/>
</dbReference>
<dbReference type="GO" id="GO:0005829">
    <property type="term" value="C:cytosol"/>
    <property type="evidence" value="ECO:0007669"/>
    <property type="project" value="TreeGrafter"/>
</dbReference>
<dbReference type="GO" id="GO:0003723">
    <property type="term" value="F:RNA binding"/>
    <property type="evidence" value="ECO:0007669"/>
    <property type="project" value="UniProtKB-UniRule"/>
</dbReference>
<evidence type="ECO:0000313" key="5">
    <source>
        <dbReference type="EMBL" id="AWB33234.1"/>
    </source>
</evidence>
<dbReference type="GO" id="GO:0070930">
    <property type="term" value="P:trans-translation-dependent protein tagging"/>
    <property type="evidence" value="ECO:0007669"/>
    <property type="project" value="TreeGrafter"/>
</dbReference>
<comment type="subcellular location">
    <subcellularLocation>
        <location evidence="3">Cytoplasm</location>
    </subcellularLocation>
    <text evidence="3">The tmRNA-SmpB complex associates with stalled 70S ribosomes.</text>
</comment>
<dbReference type="SUPFAM" id="SSF74982">
    <property type="entry name" value="Small protein B (SmpB)"/>
    <property type="match status" value="1"/>
</dbReference>
<dbReference type="GO" id="GO:0070929">
    <property type="term" value="P:trans-translation"/>
    <property type="evidence" value="ECO:0007669"/>
    <property type="project" value="UniProtKB-UniRule"/>
</dbReference>
<dbReference type="Gene3D" id="2.40.280.10">
    <property type="match status" value="1"/>
</dbReference>
<evidence type="ECO:0000256" key="4">
    <source>
        <dbReference type="SAM" id="MobiDB-lite"/>
    </source>
</evidence>
<keyword evidence="1 3" id="KW-0963">Cytoplasm</keyword>
<dbReference type="KEGG" id="boz:DBV39_05385"/>
<organism evidence="5 6">
    <name type="scientific">Orrella marina</name>
    <dbReference type="NCBI Taxonomy" id="2163011"/>
    <lineage>
        <taxon>Bacteria</taxon>
        <taxon>Pseudomonadati</taxon>
        <taxon>Pseudomonadota</taxon>
        <taxon>Betaproteobacteria</taxon>
        <taxon>Burkholderiales</taxon>
        <taxon>Alcaligenaceae</taxon>
        <taxon>Orrella</taxon>
    </lineage>
</organism>
<dbReference type="PANTHER" id="PTHR30308">
    <property type="entry name" value="TMRNA-BINDING COMPONENT OF TRANS-TRANSLATION TAGGING COMPLEX"/>
    <property type="match status" value="1"/>
</dbReference>
<gene>
    <name evidence="3" type="primary">smpB</name>
    <name evidence="5" type="ORF">DBV39_05385</name>
</gene>
<dbReference type="HAMAP" id="MF_00023">
    <property type="entry name" value="SmpB"/>
    <property type="match status" value="1"/>
</dbReference>
<dbReference type="Proteomes" id="UP000244571">
    <property type="component" value="Chromosome"/>
</dbReference>
<dbReference type="PANTHER" id="PTHR30308:SF2">
    <property type="entry name" value="SSRA-BINDING PROTEIN"/>
    <property type="match status" value="1"/>
</dbReference>
<dbReference type="InterPro" id="IPR023620">
    <property type="entry name" value="SmpB"/>
</dbReference>
<comment type="function">
    <text evidence="3">Required for rescue of stalled ribosomes mediated by trans-translation. Binds to transfer-messenger RNA (tmRNA), required for stable association of tmRNA with ribosomes. tmRNA and SmpB together mimic tRNA shape, replacing the anticodon stem-loop with SmpB. tmRNA is encoded by the ssrA gene; the 2 termini fold to resemble tRNA(Ala) and it encodes a 'tag peptide', a short internal open reading frame. During trans-translation Ala-aminoacylated tmRNA acts like a tRNA, entering the A-site of stalled ribosomes, displacing the stalled mRNA. The ribosome then switches to translate the ORF on the tmRNA; the nascent peptide is terminated with the 'tag peptide' encoded by the tmRNA and targeted for degradation. The ribosome is freed to recommence translation, which seems to be the essential function of trans-translation.</text>
</comment>
<dbReference type="OrthoDB" id="9805462at2"/>
<evidence type="ECO:0000256" key="3">
    <source>
        <dbReference type="HAMAP-Rule" id="MF_00023"/>
    </source>
</evidence>
<evidence type="ECO:0000256" key="2">
    <source>
        <dbReference type="ARBA" id="ARBA00022884"/>
    </source>
</evidence>
<evidence type="ECO:0000313" key="6">
    <source>
        <dbReference type="Proteomes" id="UP000244571"/>
    </source>
</evidence>
<protein>
    <recommendedName>
        <fullName evidence="3">SsrA-binding protein</fullName>
    </recommendedName>
    <alternativeName>
        <fullName evidence="3">Small protein B</fullName>
    </alternativeName>
</protein>
<name>A0A2R4XHL8_9BURK</name>
<dbReference type="CDD" id="cd09294">
    <property type="entry name" value="SmpB"/>
    <property type="match status" value="1"/>
</dbReference>
<dbReference type="InterPro" id="IPR020081">
    <property type="entry name" value="SsrA-bd_prot_CS"/>
</dbReference>
<feature type="region of interest" description="Disordered" evidence="4">
    <location>
        <begin position="118"/>
        <end position="155"/>
    </location>
</feature>